<feature type="domain" description="Bud22" evidence="3">
    <location>
        <begin position="33"/>
        <end position="430"/>
    </location>
</feature>
<feature type="compositionally biased region" description="Basic residues" evidence="2">
    <location>
        <begin position="307"/>
        <end position="320"/>
    </location>
</feature>
<accession>A0A2B7XGY5</accession>
<organism evidence="4 5">
    <name type="scientific">Blastomyces parvus</name>
    <dbReference type="NCBI Taxonomy" id="2060905"/>
    <lineage>
        <taxon>Eukaryota</taxon>
        <taxon>Fungi</taxon>
        <taxon>Dikarya</taxon>
        <taxon>Ascomycota</taxon>
        <taxon>Pezizomycotina</taxon>
        <taxon>Eurotiomycetes</taxon>
        <taxon>Eurotiomycetidae</taxon>
        <taxon>Onygenales</taxon>
        <taxon>Ajellomycetaceae</taxon>
        <taxon>Blastomyces</taxon>
    </lineage>
</organism>
<evidence type="ECO:0000313" key="4">
    <source>
        <dbReference type="EMBL" id="PGH08169.1"/>
    </source>
</evidence>
<feature type="compositionally biased region" description="Basic and acidic residues" evidence="2">
    <location>
        <begin position="234"/>
        <end position="246"/>
    </location>
</feature>
<dbReference type="OrthoDB" id="3364872at2759"/>
<comment type="caution">
    <text evidence="4">The sequence shown here is derived from an EMBL/GenBank/DDBJ whole genome shotgun (WGS) entry which is preliminary data.</text>
</comment>
<dbReference type="PANTHER" id="PTHR23325">
    <property type="entry name" value="SERUM RESPONSE FACTOR-BINDING"/>
    <property type="match status" value="1"/>
</dbReference>
<keyword evidence="1" id="KW-0175">Coiled coil</keyword>
<evidence type="ECO:0000256" key="1">
    <source>
        <dbReference type="ARBA" id="ARBA00023054"/>
    </source>
</evidence>
<dbReference type="InterPro" id="IPR015158">
    <property type="entry name" value="Bud22_dom"/>
</dbReference>
<gene>
    <name evidence="4" type="ORF">GX51_01323</name>
</gene>
<feature type="compositionally biased region" description="Basic and acidic residues" evidence="2">
    <location>
        <begin position="392"/>
        <end position="402"/>
    </location>
</feature>
<feature type="compositionally biased region" description="Low complexity" evidence="2">
    <location>
        <begin position="212"/>
        <end position="222"/>
    </location>
</feature>
<keyword evidence="5" id="KW-1185">Reference proteome</keyword>
<dbReference type="GO" id="GO:0030490">
    <property type="term" value="P:maturation of SSU-rRNA"/>
    <property type="evidence" value="ECO:0007669"/>
    <property type="project" value="TreeGrafter"/>
</dbReference>
<name>A0A2B7XGY5_9EURO</name>
<dbReference type="Pfam" id="PF09073">
    <property type="entry name" value="BUD22"/>
    <property type="match status" value="1"/>
</dbReference>
<feature type="compositionally biased region" description="Acidic residues" evidence="2">
    <location>
        <begin position="223"/>
        <end position="233"/>
    </location>
</feature>
<dbReference type="GO" id="GO:0005634">
    <property type="term" value="C:nucleus"/>
    <property type="evidence" value="ECO:0007669"/>
    <property type="project" value="TreeGrafter"/>
</dbReference>
<dbReference type="EMBL" id="PDNC01000010">
    <property type="protein sequence ID" value="PGH08169.1"/>
    <property type="molecule type" value="Genomic_DNA"/>
</dbReference>
<evidence type="ECO:0000256" key="2">
    <source>
        <dbReference type="SAM" id="MobiDB-lite"/>
    </source>
</evidence>
<dbReference type="InterPro" id="IPR037393">
    <property type="entry name" value="Bud22/SRFB1"/>
</dbReference>
<dbReference type="STRING" id="2060905.A0A2B7XGY5"/>
<sequence length="430" mass="47767">MAKRKRSDYEESGISNPDDRRLGVQIARLEQKIEHGCQLIHRALKTARGFERQKLGRRQKTAKSTNETAQLSRIEEEIQALKGLDLGATAERHLLKHLAKTKRIAESPAFSRVSARKPLPEGPKSGPEANVLARLFKSNPVRDVFPGIVSGIRQILGIDDGALVEKKRTHETTPPIPKRPGTVAEEPRSKPYQANAHENDLEMEDADIEQYNARLASSSESESGSDDEEERDNDNDFRRNSARYERSLSPPPSTASSASISKTKTKPSKQNNKNPETTFLPSLTMGGYWSGSESAEEDAAAAAIQPRKNRMGQQARRKLWEKKFGSAANHLKSQPPEKEKSRDSGWDMRKGATSRDETRGKRGRGGFAGGVSSRRAKVDRAAQASNPNFEQLRPRPAPDQKPLHPSWEAAKKAKEQKGNVAFQGKKIVFD</sequence>
<reference evidence="4 5" key="1">
    <citation type="submission" date="2017-10" db="EMBL/GenBank/DDBJ databases">
        <title>Comparative genomics in systemic dimorphic fungi from Ajellomycetaceae.</title>
        <authorList>
            <person name="Munoz J.F."/>
            <person name="Mcewen J.G."/>
            <person name="Clay O.K."/>
            <person name="Cuomo C.A."/>
        </authorList>
    </citation>
    <scope>NUCLEOTIDE SEQUENCE [LARGE SCALE GENOMIC DNA]</scope>
    <source>
        <strain evidence="4 5">UAMH130</strain>
    </source>
</reference>
<feature type="region of interest" description="Disordered" evidence="2">
    <location>
        <begin position="1"/>
        <end position="21"/>
    </location>
</feature>
<proteinExistence type="predicted"/>
<feature type="compositionally biased region" description="Polar residues" evidence="2">
    <location>
        <begin position="270"/>
        <end position="281"/>
    </location>
</feature>
<evidence type="ECO:0000313" key="5">
    <source>
        <dbReference type="Proteomes" id="UP000224080"/>
    </source>
</evidence>
<dbReference type="Proteomes" id="UP000224080">
    <property type="component" value="Unassembled WGS sequence"/>
</dbReference>
<dbReference type="AlphaFoldDB" id="A0A2B7XGY5"/>
<dbReference type="GO" id="GO:0030686">
    <property type="term" value="C:90S preribosome"/>
    <property type="evidence" value="ECO:0007669"/>
    <property type="project" value="TreeGrafter"/>
</dbReference>
<feature type="compositionally biased region" description="Basic and acidic residues" evidence="2">
    <location>
        <begin position="335"/>
        <end position="360"/>
    </location>
</feature>
<feature type="region of interest" description="Disordered" evidence="2">
    <location>
        <begin position="166"/>
        <end position="430"/>
    </location>
</feature>
<protein>
    <recommendedName>
        <fullName evidence="3">Bud22 domain-containing protein</fullName>
    </recommendedName>
</protein>
<feature type="region of interest" description="Disordered" evidence="2">
    <location>
        <begin position="109"/>
        <end position="128"/>
    </location>
</feature>
<evidence type="ECO:0000259" key="3">
    <source>
        <dbReference type="Pfam" id="PF09073"/>
    </source>
</evidence>
<dbReference type="PANTHER" id="PTHR23325:SF1">
    <property type="entry name" value="SERUM RESPONSE FACTOR-BINDING PROTEIN 1"/>
    <property type="match status" value="1"/>
</dbReference>